<dbReference type="PANTHER" id="PTHR46696:SF1">
    <property type="entry name" value="CYTOCHROME P450 YJIB-RELATED"/>
    <property type="match status" value="1"/>
</dbReference>
<dbReference type="PRINTS" id="PR00385">
    <property type="entry name" value="P450"/>
</dbReference>
<keyword evidence="2" id="KW-0560">Oxidoreductase</keyword>
<dbReference type="Proteomes" id="UP001207742">
    <property type="component" value="Unassembled WGS sequence"/>
</dbReference>
<feature type="compositionally biased region" description="Polar residues" evidence="3">
    <location>
        <begin position="13"/>
        <end position="22"/>
    </location>
</feature>
<dbReference type="PROSITE" id="PS00086">
    <property type="entry name" value="CYTOCHROME_P450"/>
    <property type="match status" value="1"/>
</dbReference>
<evidence type="ECO:0000256" key="1">
    <source>
        <dbReference type="ARBA" id="ARBA00010617"/>
    </source>
</evidence>
<keyword evidence="5" id="KW-1185">Reference proteome</keyword>
<dbReference type="CDD" id="cd11029">
    <property type="entry name" value="CYP107-like"/>
    <property type="match status" value="1"/>
</dbReference>
<dbReference type="InterPro" id="IPR001128">
    <property type="entry name" value="Cyt_P450"/>
</dbReference>
<dbReference type="PANTHER" id="PTHR46696">
    <property type="entry name" value="P450, PUTATIVE (EUROFUNG)-RELATED"/>
    <property type="match status" value="1"/>
</dbReference>
<comment type="similarity">
    <text evidence="1 2">Belongs to the cytochrome P450 family.</text>
</comment>
<comment type="caution">
    <text evidence="4">The sequence shown here is derived from an EMBL/GenBank/DDBJ whole genome shotgun (WGS) entry which is preliminary data.</text>
</comment>
<dbReference type="RefSeq" id="WP_264732587.1">
    <property type="nucleotide sequence ID" value="NZ_JAPDNR010000001.1"/>
</dbReference>
<keyword evidence="2" id="KW-0503">Monooxygenase</keyword>
<dbReference type="Pfam" id="PF00067">
    <property type="entry name" value="p450"/>
    <property type="match status" value="1"/>
</dbReference>
<accession>A0ABT3IP94</accession>
<keyword evidence="2" id="KW-0408">Iron</keyword>
<dbReference type="InterPro" id="IPR002397">
    <property type="entry name" value="Cyt_P450_B"/>
</dbReference>
<proteinExistence type="inferred from homology"/>
<keyword evidence="2" id="KW-0479">Metal-binding</keyword>
<gene>
    <name evidence="4" type="ORF">OL497_17945</name>
</gene>
<dbReference type="SUPFAM" id="SSF48264">
    <property type="entry name" value="Cytochrome P450"/>
    <property type="match status" value="1"/>
</dbReference>
<keyword evidence="2" id="KW-0349">Heme</keyword>
<evidence type="ECO:0000313" key="4">
    <source>
        <dbReference type="EMBL" id="MCW3485793.1"/>
    </source>
</evidence>
<dbReference type="Gene3D" id="1.10.630.10">
    <property type="entry name" value="Cytochrome P450"/>
    <property type="match status" value="1"/>
</dbReference>
<protein>
    <submittedName>
        <fullName evidence="4">Cytochrome P450</fullName>
    </submittedName>
</protein>
<dbReference type="InterPro" id="IPR036396">
    <property type="entry name" value="Cyt_P450_sf"/>
</dbReference>
<evidence type="ECO:0000313" key="5">
    <source>
        <dbReference type="Proteomes" id="UP001207742"/>
    </source>
</evidence>
<evidence type="ECO:0000256" key="3">
    <source>
        <dbReference type="SAM" id="MobiDB-lite"/>
    </source>
</evidence>
<dbReference type="PRINTS" id="PR00359">
    <property type="entry name" value="BP450"/>
</dbReference>
<name>A0ABT3IP94_9BACT</name>
<organism evidence="4 5">
    <name type="scientific">Chitinophaga nivalis</name>
    <dbReference type="NCBI Taxonomy" id="2991709"/>
    <lineage>
        <taxon>Bacteria</taxon>
        <taxon>Pseudomonadati</taxon>
        <taxon>Bacteroidota</taxon>
        <taxon>Chitinophagia</taxon>
        <taxon>Chitinophagales</taxon>
        <taxon>Chitinophagaceae</taxon>
        <taxon>Chitinophaga</taxon>
    </lineage>
</organism>
<dbReference type="InterPro" id="IPR017972">
    <property type="entry name" value="Cyt_P450_CS"/>
</dbReference>
<evidence type="ECO:0000256" key="2">
    <source>
        <dbReference type="RuleBase" id="RU000461"/>
    </source>
</evidence>
<reference evidence="4 5" key="1">
    <citation type="submission" date="2022-10" db="EMBL/GenBank/DDBJ databases">
        <title>Chitinophaga nivalis PC15 sp. nov., isolated from Pyeongchang county, South Korea.</title>
        <authorList>
            <person name="Trinh H.N."/>
        </authorList>
    </citation>
    <scope>NUCLEOTIDE SEQUENCE [LARGE SCALE GENOMIC DNA]</scope>
    <source>
        <strain evidence="4 5">PC14</strain>
    </source>
</reference>
<sequence length="416" mass="47165">MSVVNRSKCPVLSGSNQSEDPNFNVLTANPDHFFKQLRQEGPVHRVAFEDGFPVWLVTRYDDVIKVLRDPRFTKVPVDQRKTNPDAGQEEEAPIYKLREDHMLSKDAPDHTRLRTLVQNAFTPRLVQSLRPRIQQIADELLDKVQHRGKIELVEEFSYPLPISVISELLGLPVKDREKVKQWSADLVTIHVSDGNRNVTEIASTHFVAYLKEAFDYRRANPGDDLISEMLRQRDQGDSLTDEELYAMIFLLLIAGHETTAHLISNSIFTLLTNPEQLELLQQEPQLIGAAVEEMLRHSGPVLTSSMRRALVDVEVDGVTIPAGDGVLVVIASANMDENKFHEPETFDIRRTDNRHITFGYGAHFCLGAALARMEAEIAIGTLLERLPDLQFDPEVDVLEWRSNILIRGLKKLPLIF</sequence>
<dbReference type="EMBL" id="JAPDNS010000002">
    <property type="protein sequence ID" value="MCW3485793.1"/>
    <property type="molecule type" value="Genomic_DNA"/>
</dbReference>
<feature type="region of interest" description="Disordered" evidence="3">
    <location>
        <begin position="1"/>
        <end position="22"/>
    </location>
</feature>